<accession>A0A9W6RGR7</accession>
<protein>
    <recommendedName>
        <fullName evidence="4">DUF3147 family protein</fullName>
    </recommendedName>
</protein>
<organism evidence="2 3">
    <name type="scientific">Actinoallomurus iriomotensis</name>
    <dbReference type="NCBI Taxonomy" id="478107"/>
    <lineage>
        <taxon>Bacteria</taxon>
        <taxon>Bacillati</taxon>
        <taxon>Actinomycetota</taxon>
        <taxon>Actinomycetes</taxon>
        <taxon>Streptosporangiales</taxon>
        <taxon>Thermomonosporaceae</taxon>
        <taxon>Actinoallomurus</taxon>
    </lineage>
</organism>
<feature type="transmembrane region" description="Helical" evidence="1">
    <location>
        <begin position="29"/>
        <end position="50"/>
    </location>
</feature>
<feature type="transmembrane region" description="Helical" evidence="1">
    <location>
        <begin position="62"/>
        <end position="82"/>
    </location>
</feature>
<gene>
    <name evidence="2" type="ORF">Airi01_039380</name>
</gene>
<dbReference type="Pfam" id="PF11345">
    <property type="entry name" value="DUF3147"/>
    <property type="match status" value="1"/>
</dbReference>
<keyword evidence="1" id="KW-1133">Transmembrane helix</keyword>
<evidence type="ECO:0008006" key="4">
    <source>
        <dbReference type="Google" id="ProtNLM"/>
    </source>
</evidence>
<dbReference type="RefSeq" id="WP_285622969.1">
    <property type="nucleotide sequence ID" value="NZ_BSTJ01000004.1"/>
</dbReference>
<reference evidence="2" key="1">
    <citation type="submission" date="2023-03" db="EMBL/GenBank/DDBJ databases">
        <title>Actinoallomurus iriomotensis NBRC 103681.</title>
        <authorList>
            <person name="Ichikawa N."/>
            <person name="Sato H."/>
            <person name="Tonouchi N."/>
        </authorList>
    </citation>
    <scope>NUCLEOTIDE SEQUENCE</scope>
    <source>
        <strain evidence="2">NBRC 103681</strain>
    </source>
</reference>
<dbReference type="InterPro" id="IPR021493">
    <property type="entry name" value="DUF3147"/>
</dbReference>
<evidence type="ECO:0000313" key="2">
    <source>
        <dbReference type="EMBL" id="GLY75671.1"/>
    </source>
</evidence>
<dbReference type="Proteomes" id="UP001165135">
    <property type="component" value="Unassembled WGS sequence"/>
</dbReference>
<sequence>MIEVALKALFGGLLVVVFALISEVTTPKRFSGVFSAAPSVALGSLAVTLVTKGESDVRAAAAGMVAGAIALLIYSVVAVRALRRFGPLAGAAIAVIPWFVVAGACAWVLP</sequence>
<keyword evidence="1" id="KW-0472">Membrane</keyword>
<dbReference type="AlphaFoldDB" id="A0A9W6RGR7"/>
<evidence type="ECO:0000313" key="3">
    <source>
        <dbReference type="Proteomes" id="UP001165135"/>
    </source>
</evidence>
<evidence type="ECO:0000256" key="1">
    <source>
        <dbReference type="SAM" id="Phobius"/>
    </source>
</evidence>
<comment type="caution">
    <text evidence="2">The sequence shown here is derived from an EMBL/GenBank/DDBJ whole genome shotgun (WGS) entry which is preliminary data.</text>
</comment>
<feature type="transmembrane region" description="Helical" evidence="1">
    <location>
        <begin position="88"/>
        <end position="109"/>
    </location>
</feature>
<dbReference type="EMBL" id="BSTJ01000004">
    <property type="protein sequence ID" value="GLY75671.1"/>
    <property type="molecule type" value="Genomic_DNA"/>
</dbReference>
<keyword evidence="1" id="KW-0812">Transmembrane</keyword>
<proteinExistence type="predicted"/>
<name>A0A9W6RGR7_9ACTN</name>